<evidence type="ECO:0000256" key="1">
    <source>
        <dbReference type="ARBA" id="ARBA00004162"/>
    </source>
</evidence>
<keyword evidence="20" id="KW-0325">Glycoprotein</keyword>
<comment type="function">
    <text evidence="23">Receptor kinase that detects X.oryzae pv. oryzae protein Ax21 to promote innate immunity. Following X.oryzae pv. oryzae protein Ax21 detection, undergoes cleavage, releasing the processed protein kinase Xa21 chain.</text>
</comment>
<dbReference type="FunFam" id="1.10.510.10:FF:000358">
    <property type="entry name" value="Putative leucine-rich repeat receptor-like serine/threonine-protein kinase"/>
    <property type="match status" value="1"/>
</dbReference>
<dbReference type="GO" id="GO:0005524">
    <property type="term" value="F:ATP binding"/>
    <property type="evidence" value="ECO:0007669"/>
    <property type="project" value="UniProtKB-UniRule"/>
</dbReference>
<dbReference type="InterPro" id="IPR001245">
    <property type="entry name" value="Ser-Thr/Tyr_kinase_cat_dom"/>
</dbReference>
<dbReference type="InterPro" id="IPR000719">
    <property type="entry name" value="Prot_kinase_dom"/>
</dbReference>
<reference evidence="30 31" key="1">
    <citation type="journal article" date="2019" name="Sci. Rep.">
        <title>A high-quality genome of Eragrostis curvula grass provides insights into Poaceae evolution and supports new strategies to enhance forage quality.</title>
        <authorList>
            <person name="Carballo J."/>
            <person name="Santos B.A.C.M."/>
            <person name="Zappacosta D."/>
            <person name="Garbus I."/>
            <person name="Selva J.P."/>
            <person name="Gallo C.A."/>
            <person name="Diaz A."/>
            <person name="Albertini E."/>
            <person name="Caccamo M."/>
            <person name="Echenique V."/>
        </authorList>
    </citation>
    <scope>NUCLEOTIDE SEQUENCE [LARGE SCALE GENOMIC DNA]</scope>
    <source>
        <strain evidence="31">cv. Victoria</strain>
        <tissue evidence="30">Leaf</tissue>
    </source>
</reference>
<evidence type="ECO:0000256" key="23">
    <source>
        <dbReference type="ARBA" id="ARBA00054320"/>
    </source>
</evidence>
<dbReference type="SUPFAM" id="SSF52058">
    <property type="entry name" value="L domain-like"/>
    <property type="match status" value="3"/>
</dbReference>
<dbReference type="InterPro" id="IPR001611">
    <property type="entry name" value="Leu-rich_rpt"/>
</dbReference>
<dbReference type="InterPro" id="IPR055414">
    <property type="entry name" value="LRR_R13L4/SHOC2-like"/>
</dbReference>
<feature type="transmembrane region" description="Helical" evidence="27">
    <location>
        <begin position="668"/>
        <end position="690"/>
    </location>
</feature>
<dbReference type="EMBL" id="RWGY01000004">
    <property type="protein sequence ID" value="TVU46647.1"/>
    <property type="molecule type" value="Genomic_DNA"/>
</dbReference>
<keyword evidence="18 27" id="KW-0472">Membrane</keyword>
<evidence type="ECO:0000256" key="2">
    <source>
        <dbReference type="ARBA" id="ARBA00004389"/>
    </source>
</evidence>
<dbReference type="InterPro" id="IPR013210">
    <property type="entry name" value="LRR_N_plant-typ"/>
</dbReference>
<keyword evidence="19" id="KW-0675">Receptor</keyword>
<dbReference type="Gramene" id="TVU46647">
    <property type="protein sequence ID" value="TVU46647"/>
    <property type="gene ID" value="EJB05_06196"/>
</dbReference>
<dbReference type="InterPro" id="IPR032675">
    <property type="entry name" value="LRR_dom_sf"/>
</dbReference>
<dbReference type="InterPro" id="IPR017441">
    <property type="entry name" value="Protein_kinase_ATP_BS"/>
</dbReference>
<evidence type="ECO:0000256" key="20">
    <source>
        <dbReference type="ARBA" id="ARBA00023180"/>
    </source>
</evidence>
<feature type="non-terminal residue" evidence="30">
    <location>
        <position position="1"/>
    </location>
</feature>
<evidence type="ECO:0000256" key="28">
    <source>
        <dbReference type="SAM" id="SignalP"/>
    </source>
</evidence>
<dbReference type="PROSITE" id="PS00107">
    <property type="entry name" value="PROTEIN_KINASE_ATP"/>
    <property type="match status" value="1"/>
</dbReference>
<evidence type="ECO:0000256" key="3">
    <source>
        <dbReference type="ARBA" id="ARBA00004479"/>
    </source>
</evidence>
<comment type="catalytic activity">
    <reaction evidence="22">
        <text>L-seryl-[protein] + ATP = O-phospho-L-seryl-[protein] + ADP + H(+)</text>
        <dbReference type="Rhea" id="RHEA:17989"/>
        <dbReference type="Rhea" id="RHEA-COMP:9863"/>
        <dbReference type="Rhea" id="RHEA-COMP:11604"/>
        <dbReference type="ChEBI" id="CHEBI:15378"/>
        <dbReference type="ChEBI" id="CHEBI:29999"/>
        <dbReference type="ChEBI" id="CHEBI:30616"/>
        <dbReference type="ChEBI" id="CHEBI:83421"/>
        <dbReference type="ChEBI" id="CHEBI:456216"/>
        <dbReference type="EC" id="2.7.11.1"/>
    </reaction>
</comment>
<comment type="caution">
    <text evidence="30">The sequence shown here is derived from an EMBL/GenBank/DDBJ whole genome shotgun (WGS) entry which is preliminary data.</text>
</comment>
<dbReference type="FunFam" id="3.30.200.20:FF:000432">
    <property type="entry name" value="LRR receptor-like serine/threonine-protein kinase EFR"/>
    <property type="match status" value="1"/>
</dbReference>
<dbReference type="GO" id="GO:0004674">
    <property type="term" value="F:protein serine/threonine kinase activity"/>
    <property type="evidence" value="ECO:0007669"/>
    <property type="project" value="UniProtKB-KW"/>
</dbReference>
<organism evidence="30 31">
    <name type="scientific">Eragrostis curvula</name>
    <name type="common">weeping love grass</name>
    <dbReference type="NCBI Taxonomy" id="38414"/>
    <lineage>
        <taxon>Eukaryota</taxon>
        <taxon>Viridiplantae</taxon>
        <taxon>Streptophyta</taxon>
        <taxon>Embryophyta</taxon>
        <taxon>Tracheophyta</taxon>
        <taxon>Spermatophyta</taxon>
        <taxon>Magnoliopsida</taxon>
        <taxon>Liliopsida</taxon>
        <taxon>Poales</taxon>
        <taxon>Poaceae</taxon>
        <taxon>PACMAD clade</taxon>
        <taxon>Chloridoideae</taxon>
        <taxon>Eragrostideae</taxon>
        <taxon>Eragrostidinae</taxon>
        <taxon>Eragrostis</taxon>
    </lineage>
</organism>
<keyword evidence="14 26" id="KW-0547">Nucleotide-binding</keyword>
<sequence length="1040" mass="114315">MSTPHQYYLQMCPRSWHISVLSLLTHTLLVSSSSLSPRYTDFSALLLFKSHIVSDPGGALSSWDAAGNDTKKEPHFCQWTGVSCSNRRYPGRVTGIRLRSFRLAGSISPDLSNLTRLRFLNLSSNNLVGDIPISLCNCIKLRAMNLSANYLSGFLPDCLGRLSKLTMLSVGHNNLTGEIPTALSNITSLMILKVEMNSFHGQIHSSLCNLTSLTQLFFGKNRFSGNIPSNLDKITNLVLFDVQYNELEGPVPPSLFNISSIKILNLGFNQLKGSLPLNIGFKLPRLQVLGTHENNQFEGPIPASLSNASELGYLLLRGNRYHGVIPRDIGIKGNLKLFSVGHNDIQATTPRDWDFITSLTNCSNLNILDLENNNFVGAMPVSTANLSRELEWLTIGRNHISGSIALWLGTFHKLTKLILADNLFTGPLPKDIGLLSSLQYLDLSHNGFQGQIPQSLGNITQLSNLSLSNNCLDSSIPASLGNLTYIGSIDLSCNFLRGQIPLEILSIPSLTILLNLSTNALSGSIPSQIGRLNSLGKLDLSTNKITGEIPDAIGSCVELCFLYLQGNLLQCQIPKGLKSLSGLQNLDLSNNNLQGPIPEFLQNFTLLTHLNLSFNNLSGPVPCTGIFRNSTILSLTGNTMLCGGPTFLNLRLCQSAGYHKASQYRLHILMLCIFLGSFIFFICSATAYCFMKRMIRSSVVDNENILLTEELERISYAELDAATESFSPTKLIGSGSFGNVYVGNLIIDENLVTVAIKVLNVGLRGAHRSFMNECDALRRIRHRNLVKVVTVCSSLDHNGDEFKALILEFICNGSLDEWLHTDRSSNSTPFRQLTLMKRLYIALDVAEALVYLHHHIEPPIVHCDIKPSNILLDDDMVAHVTDFGLAKILNPEALKKNSGRNESSSFVIKGTIGYVPPEYGSGSEVSTDGDVYSYGVLLMEIFTGRRPTDSLTDSGTNLINYVQMAYPKNLLRILDVNATYSTDTHDITDLLICPILRLALACCHDTPSKRIKMDNVVAELNAIKNACSVHMPAHELRGII</sequence>
<comment type="function">
    <text evidence="24">The processed protein kinase Xa21 chain released by protein cleavage after X.oryzae pv. oryzae protein Ax21 detection translocates into the nucleus where it can bind and regulate WRKY62, a transcription factor. Confers resistance to the bacterial pathogen X.oryzae pv. oryzae (Xoo).</text>
</comment>
<dbReference type="PROSITE" id="PS50011">
    <property type="entry name" value="PROTEIN_KINASE_DOM"/>
    <property type="match status" value="1"/>
</dbReference>
<feature type="chain" id="PRO_5023891792" description="Receptor kinase-like protein Xa21" evidence="28">
    <location>
        <begin position="33"/>
        <end position="1040"/>
    </location>
</feature>
<keyword evidence="13" id="KW-0677">Repeat</keyword>
<feature type="binding site" evidence="26">
    <location>
        <position position="757"/>
    </location>
    <ligand>
        <name>ATP</name>
        <dbReference type="ChEBI" id="CHEBI:30616"/>
    </ligand>
</feature>
<evidence type="ECO:0000256" key="21">
    <source>
        <dbReference type="ARBA" id="ARBA00047899"/>
    </source>
</evidence>
<gene>
    <name evidence="30" type="ORF">EJB05_06196</name>
</gene>
<keyword evidence="8" id="KW-0597">Phosphoprotein</keyword>
<dbReference type="SUPFAM" id="SSF56112">
    <property type="entry name" value="Protein kinase-like (PK-like)"/>
    <property type="match status" value="1"/>
</dbReference>
<evidence type="ECO:0000313" key="30">
    <source>
        <dbReference type="EMBL" id="TVU46647.1"/>
    </source>
</evidence>
<dbReference type="GO" id="GO:0005886">
    <property type="term" value="C:plasma membrane"/>
    <property type="evidence" value="ECO:0007669"/>
    <property type="project" value="UniProtKB-SubCell"/>
</dbReference>
<accession>A0A5J9WFL4</accession>
<dbReference type="EC" id="2.7.11.1" evidence="5"/>
<comment type="subcellular location">
    <subcellularLocation>
        <location evidence="1">Cell membrane</location>
        <topology evidence="1">Single-pass membrane protein</topology>
    </subcellularLocation>
    <subcellularLocation>
        <location evidence="2">Endoplasmic reticulum membrane</location>
        <topology evidence="2">Single-pass membrane protein</topology>
    </subcellularLocation>
    <subcellularLocation>
        <location evidence="3">Membrane</location>
        <topology evidence="3">Single-pass type I membrane protein</topology>
    </subcellularLocation>
</comment>
<keyword evidence="10" id="KW-0808">Transferase</keyword>
<feature type="signal peptide" evidence="28">
    <location>
        <begin position="1"/>
        <end position="32"/>
    </location>
</feature>
<evidence type="ECO:0000256" key="12">
    <source>
        <dbReference type="ARBA" id="ARBA00022729"/>
    </source>
</evidence>
<keyword evidence="16 26" id="KW-0067">ATP-binding</keyword>
<dbReference type="Gene3D" id="3.30.200.20">
    <property type="entry name" value="Phosphorylase Kinase, domain 1"/>
    <property type="match status" value="1"/>
</dbReference>
<dbReference type="InterPro" id="IPR003591">
    <property type="entry name" value="Leu-rich_rpt_typical-subtyp"/>
</dbReference>
<dbReference type="SMART" id="SM00365">
    <property type="entry name" value="LRR_SD22"/>
    <property type="match status" value="4"/>
</dbReference>
<evidence type="ECO:0000256" key="16">
    <source>
        <dbReference type="ARBA" id="ARBA00022840"/>
    </source>
</evidence>
<dbReference type="InterPro" id="IPR008271">
    <property type="entry name" value="Ser/Thr_kinase_AS"/>
</dbReference>
<keyword evidence="31" id="KW-1185">Reference proteome</keyword>
<evidence type="ECO:0000256" key="19">
    <source>
        <dbReference type="ARBA" id="ARBA00023170"/>
    </source>
</evidence>
<keyword evidence="17 27" id="KW-1133">Transmembrane helix</keyword>
<dbReference type="InterPro" id="IPR011009">
    <property type="entry name" value="Kinase-like_dom_sf"/>
</dbReference>
<evidence type="ECO:0000256" key="22">
    <source>
        <dbReference type="ARBA" id="ARBA00048679"/>
    </source>
</evidence>
<keyword evidence="12 28" id="KW-0732">Signal</keyword>
<dbReference type="Gene3D" id="3.80.10.10">
    <property type="entry name" value="Ribonuclease Inhibitor"/>
    <property type="match status" value="4"/>
</dbReference>
<evidence type="ECO:0000256" key="4">
    <source>
        <dbReference type="ARBA" id="ARBA00008684"/>
    </source>
</evidence>
<evidence type="ECO:0000256" key="15">
    <source>
        <dbReference type="ARBA" id="ARBA00022777"/>
    </source>
</evidence>
<evidence type="ECO:0000256" key="10">
    <source>
        <dbReference type="ARBA" id="ARBA00022679"/>
    </source>
</evidence>
<evidence type="ECO:0000256" key="18">
    <source>
        <dbReference type="ARBA" id="ARBA00023136"/>
    </source>
</evidence>
<evidence type="ECO:0000256" key="13">
    <source>
        <dbReference type="ARBA" id="ARBA00022737"/>
    </source>
</evidence>
<dbReference type="SMART" id="SM00369">
    <property type="entry name" value="LRR_TYP"/>
    <property type="match status" value="7"/>
</dbReference>
<evidence type="ECO:0000256" key="26">
    <source>
        <dbReference type="PROSITE-ProRule" id="PRU10141"/>
    </source>
</evidence>
<evidence type="ECO:0000256" key="5">
    <source>
        <dbReference type="ARBA" id="ARBA00012513"/>
    </source>
</evidence>
<dbReference type="GO" id="GO:0005789">
    <property type="term" value="C:endoplasmic reticulum membrane"/>
    <property type="evidence" value="ECO:0007669"/>
    <property type="project" value="UniProtKB-SubCell"/>
</dbReference>
<dbReference type="FunFam" id="3.80.10.10:FF:000288">
    <property type="entry name" value="LRR receptor-like serine/threonine-protein kinase EFR"/>
    <property type="match status" value="1"/>
</dbReference>
<dbReference type="SMART" id="SM00220">
    <property type="entry name" value="S_TKc"/>
    <property type="match status" value="1"/>
</dbReference>
<evidence type="ECO:0000256" key="17">
    <source>
        <dbReference type="ARBA" id="ARBA00022989"/>
    </source>
</evidence>
<dbReference type="Pfam" id="PF23598">
    <property type="entry name" value="LRR_14"/>
    <property type="match status" value="1"/>
</dbReference>
<evidence type="ECO:0000259" key="29">
    <source>
        <dbReference type="PROSITE" id="PS50011"/>
    </source>
</evidence>
<dbReference type="PANTHER" id="PTHR48056:SF89">
    <property type="entry name" value="OS06G0585982 PROTEIN"/>
    <property type="match status" value="1"/>
</dbReference>
<proteinExistence type="inferred from homology"/>
<dbReference type="Pfam" id="PF08263">
    <property type="entry name" value="LRRNT_2"/>
    <property type="match status" value="1"/>
</dbReference>
<feature type="domain" description="Protein kinase" evidence="29">
    <location>
        <begin position="726"/>
        <end position="1023"/>
    </location>
</feature>
<name>A0A5J9WFL4_9POAL</name>
<evidence type="ECO:0000256" key="6">
    <source>
        <dbReference type="ARBA" id="ARBA00022475"/>
    </source>
</evidence>
<evidence type="ECO:0000256" key="7">
    <source>
        <dbReference type="ARBA" id="ARBA00022527"/>
    </source>
</evidence>
<evidence type="ECO:0000256" key="25">
    <source>
        <dbReference type="ARBA" id="ARBA00072040"/>
    </source>
</evidence>
<dbReference type="PROSITE" id="PS00108">
    <property type="entry name" value="PROTEIN_KINASE_ST"/>
    <property type="match status" value="1"/>
</dbReference>
<dbReference type="GO" id="GO:0033612">
    <property type="term" value="F:receptor serine/threonine kinase binding"/>
    <property type="evidence" value="ECO:0007669"/>
    <property type="project" value="TreeGrafter"/>
</dbReference>
<dbReference type="Proteomes" id="UP000324897">
    <property type="component" value="Chromosome 5"/>
</dbReference>
<dbReference type="PANTHER" id="PTHR48056">
    <property type="entry name" value="LRR RECEPTOR-LIKE SERINE/THREONINE-PROTEIN KINASE-RELATED"/>
    <property type="match status" value="1"/>
</dbReference>
<dbReference type="FunFam" id="3.80.10.10:FF:000095">
    <property type="entry name" value="LRR receptor-like serine/threonine-protein kinase GSO1"/>
    <property type="match status" value="1"/>
</dbReference>
<dbReference type="Pfam" id="PF00560">
    <property type="entry name" value="LRR_1"/>
    <property type="match status" value="5"/>
</dbReference>
<keyword evidence="11 27" id="KW-0812">Transmembrane</keyword>
<evidence type="ECO:0000256" key="9">
    <source>
        <dbReference type="ARBA" id="ARBA00022614"/>
    </source>
</evidence>
<keyword evidence="9" id="KW-0433">Leucine-rich repeat</keyword>
<dbReference type="Pfam" id="PF07714">
    <property type="entry name" value="PK_Tyr_Ser-Thr"/>
    <property type="match status" value="1"/>
</dbReference>
<evidence type="ECO:0000313" key="31">
    <source>
        <dbReference type="Proteomes" id="UP000324897"/>
    </source>
</evidence>
<evidence type="ECO:0000256" key="14">
    <source>
        <dbReference type="ARBA" id="ARBA00022741"/>
    </source>
</evidence>
<dbReference type="InterPro" id="IPR050647">
    <property type="entry name" value="Plant_LRR-RLKs"/>
</dbReference>
<evidence type="ECO:0000256" key="8">
    <source>
        <dbReference type="ARBA" id="ARBA00022553"/>
    </source>
</evidence>
<evidence type="ECO:0000256" key="24">
    <source>
        <dbReference type="ARBA" id="ARBA00056628"/>
    </source>
</evidence>
<dbReference type="Gene3D" id="1.10.510.10">
    <property type="entry name" value="Transferase(Phosphotransferase) domain 1"/>
    <property type="match status" value="1"/>
</dbReference>
<comment type="similarity">
    <text evidence="4">Belongs to the protein kinase superfamily. Ser/Thr protein kinase family.</text>
</comment>
<dbReference type="OrthoDB" id="676979at2759"/>
<dbReference type="AlphaFoldDB" id="A0A5J9WFL4"/>
<protein>
    <recommendedName>
        <fullName evidence="25">Receptor kinase-like protein Xa21</fullName>
        <ecNumber evidence="5">2.7.11.1</ecNumber>
    </recommendedName>
</protein>
<keyword evidence="7" id="KW-0723">Serine/threonine-protein kinase</keyword>
<keyword evidence="6" id="KW-1003">Cell membrane</keyword>
<evidence type="ECO:0000256" key="11">
    <source>
        <dbReference type="ARBA" id="ARBA00022692"/>
    </source>
</evidence>
<comment type="catalytic activity">
    <reaction evidence="21">
        <text>L-threonyl-[protein] + ATP = O-phospho-L-threonyl-[protein] + ADP + H(+)</text>
        <dbReference type="Rhea" id="RHEA:46608"/>
        <dbReference type="Rhea" id="RHEA-COMP:11060"/>
        <dbReference type="Rhea" id="RHEA-COMP:11605"/>
        <dbReference type="ChEBI" id="CHEBI:15378"/>
        <dbReference type="ChEBI" id="CHEBI:30013"/>
        <dbReference type="ChEBI" id="CHEBI:30616"/>
        <dbReference type="ChEBI" id="CHEBI:61977"/>
        <dbReference type="ChEBI" id="CHEBI:456216"/>
        <dbReference type="EC" id="2.7.11.1"/>
    </reaction>
</comment>
<evidence type="ECO:0000256" key="27">
    <source>
        <dbReference type="SAM" id="Phobius"/>
    </source>
</evidence>
<keyword evidence="15" id="KW-0418">Kinase</keyword>